<keyword evidence="4" id="KW-0119">Carbohydrate metabolism</keyword>
<dbReference type="EMBL" id="CP121196">
    <property type="protein sequence ID" value="XBH19499.1"/>
    <property type="molecule type" value="Genomic_DNA"/>
</dbReference>
<dbReference type="CDD" id="cd06548">
    <property type="entry name" value="GH18_chitinase"/>
    <property type="match status" value="1"/>
</dbReference>
<feature type="domain" description="GH18" evidence="9">
    <location>
        <begin position="29"/>
        <end position="378"/>
    </location>
</feature>
<keyword evidence="4" id="KW-0624">Polysaccharide degradation</keyword>
<evidence type="ECO:0000256" key="7">
    <source>
        <dbReference type="RuleBase" id="RU004453"/>
    </source>
</evidence>
<evidence type="ECO:0000256" key="5">
    <source>
        <dbReference type="ARBA" id="ARBA00023295"/>
    </source>
</evidence>
<dbReference type="EC" id="3.2.1.14" evidence="2"/>
<evidence type="ECO:0000256" key="3">
    <source>
        <dbReference type="ARBA" id="ARBA00022801"/>
    </source>
</evidence>
<feature type="chain" id="PRO_5043605026" description="chitinase" evidence="8">
    <location>
        <begin position="22"/>
        <end position="386"/>
    </location>
</feature>
<evidence type="ECO:0000256" key="4">
    <source>
        <dbReference type="ARBA" id="ARBA00023024"/>
    </source>
</evidence>
<dbReference type="InterPro" id="IPR050314">
    <property type="entry name" value="Glycosyl_Hydrlase_18"/>
</dbReference>
<dbReference type="RefSeq" id="WP_348264717.1">
    <property type="nucleotide sequence ID" value="NZ_CP121196.1"/>
</dbReference>
<dbReference type="SUPFAM" id="SSF54556">
    <property type="entry name" value="Chitinase insertion domain"/>
    <property type="match status" value="1"/>
</dbReference>
<keyword evidence="8" id="KW-0732">Signal</keyword>
<dbReference type="PROSITE" id="PS01095">
    <property type="entry name" value="GH18_1"/>
    <property type="match status" value="1"/>
</dbReference>
<comment type="similarity">
    <text evidence="7">Belongs to the glycosyl hydrolase 18 family.</text>
</comment>
<dbReference type="PANTHER" id="PTHR11177:SF317">
    <property type="entry name" value="CHITINASE 12-RELATED"/>
    <property type="match status" value="1"/>
</dbReference>
<keyword evidence="5 6" id="KW-0326">Glycosidase</keyword>
<keyword evidence="4" id="KW-0146">Chitin degradation</keyword>
<dbReference type="Pfam" id="PF00704">
    <property type="entry name" value="Glyco_hydro_18"/>
    <property type="match status" value="1"/>
</dbReference>
<dbReference type="SMART" id="SM00636">
    <property type="entry name" value="Glyco_18"/>
    <property type="match status" value="1"/>
</dbReference>
<dbReference type="Gene3D" id="3.20.20.80">
    <property type="entry name" value="Glycosidases"/>
    <property type="match status" value="1"/>
</dbReference>
<dbReference type="InterPro" id="IPR001223">
    <property type="entry name" value="Glyco_hydro18_cat"/>
</dbReference>
<dbReference type="GO" id="GO:0006032">
    <property type="term" value="P:chitin catabolic process"/>
    <property type="evidence" value="ECO:0007669"/>
    <property type="project" value="UniProtKB-KW"/>
</dbReference>
<dbReference type="PROSITE" id="PS51910">
    <property type="entry name" value="GH18_2"/>
    <property type="match status" value="1"/>
</dbReference>
<feature type="signal peptide" evidence="8">
    <location>
        <begin position="1"/>
        <end position="21"/>
    </location>
</feature>
<name>A0AAU7DP96_9BACT</name>
<dbReference type="InterPro" id="IPR001579">
    <property type="entry name" value="Glyco_hydro_18_chit_AS"/>
</dbReference>
<proteinExistence type="inferred from homology"/>
<dbReference type="GO" id="GO:0008843">
    <property type="term" value="F:endochitinase activity"/>
    <property type="evidence" value="ECO:0007669"/>
    <property type="project" value="UniProtKB-EC"/>
</dbReference>
<dbReference type="GO" id="GO:0008061">
    <property type="term" value="F:chitin binding"/>
    <property type="evidence" value="ECO:0007669"/>
    <property type="project" value="InterPro"/>
</dbReference>
<sequence length="386" mass="43170">MYRVSSFALCVAIAFSSLSFAATRNPEKLEVTGYVFTRGTALTPGQVDARYLTRINYAFANIQSGRMVLGAPADAQNLAQLTALRRSNSRLTVLVSVGGWLWSTNFSDMALTTQSRVAFEDSVMEFLARYDLDGLDIDWEYPGLPGAGHPFRAEDKQDFTELLKELRARFDAESKKTHRRLYLTIAMGAGDDVLAHAEMRKVQRYVDTVNLMTYDYYEAGSDATTGHHAPLFANPADPKKVSSDETIRAYEKTGVPAEKILLGVPFYGRAWGEVADVKHGLFQPGKTIAGVNAQYSEIKANMLAEGQGFTRYWDDAAKAPYLYNADKHIFVSYEDSESLTVKCKYIRSHKLGGAMFWEYFGDPNETLLETLDRELGRSTQDNQNIQ</sequence>
<dbReference type="Gene3D" id="3.10.50.10">
    <property type="match status" value="1"/>
</dbReference>
<keyword evidence="3 6" id="KW-0378">Hydrolase</keyword>
<protein>
    <recommendedName>
        <fullName evidence="2">chitinase</fullName>
        <ecNumber evidence="2">3.2.1.14</ecNumber>
    </recommendedName>
</protein>
<dbReference type="AlphaFoldDB" id="A0AAU7DP96"/>
<accession>A0AAU7DP96</accession>
<evidence type="ECO:0000313" key="10">
    <source>
        <dbReference type="EMBL" id="XBH19499.1"/>
    </source>
</evidence>
<dbReference type="GO" id="GO:0005975">
    <property type="term" value="P:carbohydrate metabolic process"/>
    <property type="evidence" value="ECO:0007669"/>
    <property type="project" value="InterPro"/>
</dbReference>
<gene>
    <name evidence="10" type="ORF">P8935_09300</name>
</gene>
<organism evidence="10">
    <name type="scientific">Telmatobacter sp. DSM 110680</name>
    <dbReference type="NCBI Taxonomy" id="3036704"/>
    <lineage>
        <taxon>Bacteria</taxon>
        <taxon>Pseudomonadati</taxon>
        <taxon>Acidobacteriota</taxon>
        <taxon>Terriglobia</taxon>
        <taxon>Terriglobales</taxon>
        <taxon>Acidobacteriaceae</taxon>
        <taxon>Telmatobacter</taxon>
    </lineage>
</organism>
<evidence type="ECO:0000256" key="8">
    <source>
        <dbReference type="SAM" id="SignalP"/>
    </source>
</evidence>
<dbReference type="InterPro" id="IPR017853">
    <property type="entry name" value="GH"/>
</dbReference>
<dbReference type="SUPFAM" id="SSF51445">
    <property type="entry name" value="(Trans)glycosidases"/>
    <property type="match status" value="1"/>
</dbReference>
<evidence type="ECO:0000256" key="6">
    <source>
        <dbReference type="RuleBase" id="RU000489"/>
    </source>
</evidence>
<dbReference type="InterPro" id="IPR029070">
    <property type="entry name" value="Chitinase_insertion_sf"/>
</dbReference>
<comment type="catalytic activity">
    <reaction evidence="1">
        <text>Random endo-hydrolysis of N-acetyl-beta-D-glucosaminide (1-&gt;4)-beta-linkages in chitin and chitodextrins.</text>
        <dbReference type="EC" id="3.2.1.14"/>
    </reaction>
</comment>
<dbReference type="InterPro" id="IPR011583">
    <property type="entry name" value="Chitinase_II/V-like_cat"/>
</dbReference>
<dbReference type="PANTHER" id="PTHR11177">
    <property type="entry name" value="CHITINASE"/>
    <property type="match status" value="1"/>
</dbReference>
<evidence type="ECO:0000259" key="9">
    <source>
        <dbReference type="PROSITE" id="PS51910"/>
    </source>
</evidence>
<evidence type="ECO:0000256" key="2">
    <source>
        <dbReference type="ARBA" id="ARBA00012729"/>
    </source>
</evidence>
<evidence type="ECO:0000256" key="1">
    <source>
        <dbReference type="ARBA" id="ARBA00000822"/>
    </source>
</evidence>
<reference evidence="10" key="1">
    <citation type="submission" date="2023-03" db="EMBL/GenBank/DDBJ databases">
        <title>Edaphobacter sp.</title>
        <authorList>
            <person name="Huber K.J."/>
            <person name="Papendorf J."/>
            <person name="Pilke C."/>
            <person name="Bunk B."/>
            <person name="Sproeer C."/>
            <person name="Pester M."/>
        </authorList>
    </citation>
    <scope>NUCLEOTIDE SEQUENCE</scope>
    <source>
        <strain evidence="10">DSM 110680</strain>
    </source>
</reference>